<dbReference type="AlphaFoldDB" id="A0A318EDH4"/>
<dbReference type="Proteomes" id="UP000248330">
    <property type="component" value="Unassembled WGS sequence"/>
</dbReference>
<gene>
    <name evidence="1" type="ORF">C8D93_102432</name>
</gene>
<dbReference type="PANTHER" id="PTHR43293:SF3">
    <property type="entry name" value="CHOLESTEROL RING-CLEAVING HYDROLASE IPDB SUBUNIT"/>
    <property type="match status" value="1"/>
</dbReference>
<dbReference type="EMBL" id="QICN01000002">
    <property type="protein sequence ID" value="PXV70573.1"/>
    <property type="molecule type" value="Genomic_DNA"/>
</dbReference>
<dbReference type="InterPro" id="IPR037171">
    <property type="entry name" value="NagB/RpiA_transferase-like"/>
</dbReference>
<sequence length="266" mass="29540">MATTDFTLAELLICACAEVWRDDGEVLATGIGIIPRLAQGLAKLTHSPELMITDGEAYLTEEPVVLGAKNHDGRRYGGWMPYARVFDNVWGGRRHALVGPVQVDRWGQANISCIGEFARPKRQLLGLRGFPGNSINHVNSFFVPNHGPRVFVDKEVDVVCSVGYKPERWPAGVKQDYMRIHRIVTDLCVMDFGGRNDEGGHAIRVISLHPGITFEQVQAATGFPLLQADNLGETAHPTEEQLAIIRRLDPKDMRSKQIKDNPPGRR</sequence>
<name>A0A318EDH4_9GAMM</name>
<evidence type="ECO:0000313" key="1">
    <source>
        <dbReference type="EMBL" id="PXV70573.1"/>
    </source>
</evidence>
<reference evidence="1 2" key="1">
    <citation type="submission" date="2018-04" db="EMBL/GenBank/DDBJ databases">
        <title>Genomic Encyclopedia of Type Strains, Phase IV (KMG-IV): sequencing the most valuable type-strain genomes for metagenomic binning, comparative biology and taxonomic classification.</title>
        <authorList>
            <person name="Goeker M."/>
        </authorList>
    </citation>
    <scope>NUCLEOTIDE SEQUENCE [LARGE SCALE GENOMIC DNA]</scope>
    <source>
        <strain evidence="1 2">DSM 104150</strain>
    </source>
</reference>
<dbReference type="SUPFAM" id="SSF100950">
    <property type="entry name" value="NagB/RpiA/CoA transferase-like"/>
    <property type="match status" value="1"/>
</dbReference>
<evidence type="ECO:0000313" key="2">
    <source>
        <dbReference type="Proteomes" id="UP000248330"/>
    </source>
</evidence>
<keyword evidence="2" id="KW-1185">Reference proteome</keyword>
<dbReference type="Gene3D" id="3.40.1080.10">
    <property type="entry name" value="Glutaconate Coenzyme A-transferase"/>
    <property type="match status" value="1"/>
</dbReference>
<keyword evidence="1" id="KW-0808">Transferase</keyword>
<comment type="caution">
    <text evidence="1">The sequence shown here is derived from an EMBL/GenBank/DDBJ whole genome shotgun (WGS) entry which is preliminary data.</text>
</comment>
<organism evidence="1 2">
    <name type="scientific">Sinimarinibacterium flocculans</name>
    <dbReference type="NCBI Taxonomy" id="985250"/>
    <lineage>
        <taxon>Bacteria</taxon>
        <taxon>Pseudomonadati</taxon>
        <taxon>Pseudomonadota</taxon>
        <taxon>Gammaproteobacteria</taxon>
        <taxon>Nevskiales</taxon>
        <taxon>Nevskiaceae</taxon>
        <taxon>Sinimarinibacterium</taxon>
    </lineage>
</organism>
<dbReference type="GO" id="GO:0016740">
    <property type="term" value="F:transferase activity"/>
    <property type="evidence" value="ECO:0007669"/>
    <property type="project" value="UniProtKB-KW"/>
</dbReference>
<protein>
    <submittedName>
        <fullName evidence="1">Glutaconate CoA-transferase subunit B</fullName>
    </submittedName>
</protein>
<proteinExistence type="predicted"/>
<dbReference type="PANTHER" id="PTHR43293">
    <property type="entry name" value="ACETATE COA-TRANSFERASE YDIF"/>
    <property type="match status" value="1"/>
</dbReference>
<accession>A0A318EDH4</accession>